<dbReference type="RefSeq" id="WP_116048938.1">
    <property type="nucleotide sequence ID" value="NZ_QUBQ01000005.1"/>
</dbReference>
<dbReference type="SUPFAM" id="SSF56112">
    <property type="entry name" value="Protein kinase-like (PK-like)"/>
    <property type="match status" value="1"/>
</dbReference>
<dbReference type="InterPro" id="IPR000719">
    <property type="entry name" value="Prot_kinase_dom"/>
</dbReference>
<keyword evidence="7" id="KW-1185">Reference proteome</keyword>
<keyword evidence="3 6" id="KW-0418">Kinase</keyword>
<comment type="caution">
    <text evidence="6">The sequence shown here is derived from an EMBL/GenBank/DDBJ whole genome shotgun (WGS) entry which is preliminary data.</text>
</comment>
<evidence type="ECO:0000259" key="5">
    <source>
        <dbReference type="PROSITE" id="PS50011"/>
    </source>
</evidence>
<organism evidence="6 7">
    <name type="scientific">Paenibacillus paeoniae</name>
    <dbReference type="NCBI Taxonomy" id="2292705"/>
    <lineage>
        <taxon>Bacteria</taxon>
        <taxon>Bacillati</taxon>
        <taxon>Bacillota</taxon>
        <taxon>Bacilli</taxon>
        <taxon>Bacillales</taxon>
        <taxon>Paenibacillaceae</taxon>
        <taxon>Paenibacillus</taxon>
    </lineage>
</organism>
<dbReference type="GO" id="GO:0005524">
    <property type="term" value="F:ATP binding"/>
    <property type="evidence" value="ECO:0007669"/>
    <property type="project" value="UniProtKB-KW"/>
</dbReference>
<keyword evidence="4" id="KW-0067">ATP-binding</keyword>
<dbReference type="GO" id="GO:0000407">
    <property type="term" value="C:phagophore assembly site"/>
    <property type="evidence" value="ECO:0007669"/>
    <property type="project" value="TreeGrafter"/>
</dbReference>
<evidence type="ECO:0000256" key="2">
    <source>
        <dbReference type="ARBA" id="ARBA00022741"/>
    </source>
</evidence>
<dbReference type="CDD" id="cd14014">
    <property type="entry name" value="STKc_PknB_like"/>
    <property type="match status" value="1"/>
</dbReference>
<gene>
    <name evidence="6" type="ORF">DX130_21755</name>
</gene>
<dbReference type="Pfam" id="PF00069">
    <property type="entry name" value="Pkinase"/>
    <property type="match status" value="1"/>
</dbReference>
<keyword evidence="2" id="KW-0547">Nucleotide-binding</keyword>
<keyword evidence="1" id="KW-0808">Transferase</keyword>
<dbReference type="GO" id="GO:0016020">
    <property type="term" value="C:membrane"/>
    <property type="evidence" value="ECO:0007669"/>
    <property type="project" value="TreeGrafter"/>
</dbReference>
<reference evidence="6 7" key="1">
    <citation type="submission" date="2018-08" db="EMBL/GenBank/DDBJ databases">
        <title>Paenibacillus sp. M4BSY-1, whole genome shotgun sequence.</title>
        <authorList>
            <person name="Tuo L."/>
        </authorList>
    </citation>
    <scope>NUCLEOTIDE SEQUENCE [LARGE SCALE GENOMIC DNA]</scope>
    <source>
        <strain evidence="6 7">M4BSY-1</strain>
    </source>
</reference>
<protein>
    <submittedName>
        <fullName evidence="6">Serine/threonine protein kinase</fullName>
    </submittedName>
</protein>
<dbReference type="Proteomes" id="UP000261905">
    <property type="component" value="Unassembled WGS sequence"/>
</dbReference>
<accession>A0A371P6U1</accession>
<dbReference type="GO" id="GO:0004674">
    <property type="term" value="F:protein serine/threonine kinase activity"/>
    <property type="evidence" value="ECO:0007669"/>
    <property type="project" value="UniProtKB-KW"/>
</dbReference>
<dbReference type="AlphaFoldDB" id="A0A371P6U1"/>
<dbReference type="EMBL" id="QUBQ01000005">
    <property type="protein sequence ID" value="REK71615.1"/>
    <property type="molecule type" value="Genomic_DNA"/>
</dbReference>
<evidence type="ECO:0000313" key="7">
    <source>
        <dbReference type="Proteomes" id="UP000261905"/>
    </source>
</evidence>
<dbReference type="InterPro" id="IPR011009">
    <property type="entry name" value="Kinase-like_dom_sf"/>
</dbReference>
<keyword evidence="6" id="KW-0723">Serine/threonine-protein kinase</keyword>
<proteinExistence type="predicted"/>
<dbReference type="Gene3D" id="1.10.510.10">
    <property type="entry name" value="Transferase(Phosphotransferase) domain 1"/>
    <property type="match status" value="1"/>
</dbReference>
<sequence length="307" mass="36531">MTFKFNPGYPTEYVEDYLDKKGFKVKRVLSFGGLCTVVLVENNNNILYPQELVVKLFYGYYTVYNNMSDLIGHNLYAYKFYKELDNFEYQYWRKKFEYEAITLKNIKSKYWVNVYDMYLDDELPMYLMDYYELDNLSTYINMVGSGQKRIMTIRESINIIYDLLCGLKVIHNRGIIHRDITPYNILINNGHAMWCDLGYARFPNIKEEPSIKEPFLYWPPEHDYLFHDVDERGDIYSIGAIFYRMLTATLPRHRAPSPLAMNPLVPKNLDDFIMKCLSYNPEERFMNVHECLEELQSISFSIGGEFF</sequence>
<feature type="domain" description="Protein kinase" evidence="5">
    <location>
        <begin position="23"/>
        <end position="307"/>
    </location>
</feature>
<dbReference type="PANTHER" id="PTHR24348">
    <property type="entry name" value="SERINE/THREONINE-PROTEIN KINASE UNC-51-RELATED"/>
    <property type="match status" value="1"/>
</dbReference>
<dbReference type="GO" id="GO:0005829">
    <property type="term" value="C:cytosol"/>
    <property type="evidence" value="ECO:0007669"/>
    <property type="project" value="TreeGrafter"/>
</dbReference>
<dbReference type="PROSITE" id="PS00109">
    <property type="entry name" value="PROTEIN_KINASE_TYR"/>
    <property type="match status" value="1"/>
</dbReference>
<evidence type="ECO:0000313" key="6">
    <source>
        <dbReference type="EMBL" id="REK71615.1"/>
    </source>
</evidence>
<dbReference type="OrthoDB" id="9788659at2"/>
<evidence type="ECO:0000256" key="4">
    <source>
        <dbReference type="ARBA" id="ARBA00022840"/>
    </source>
</evidence>
<dbReference type="PANTHER" id="PTHR24348:SF22">
    <property type="entry name" value="NON-SPECIFIC SERINE_THREONINE PROTEIN KINASE"/>
    <property type="match status" value="1"/>
</dbReference>
<dbReference type="InterPro" id="IPR045269">
    <property type="entry name" value="Atg1-like"/>
</dbReference>
<evidence type="ECO:0000256" key="1">
    <source>
        <dbReference type="ARBA" id="ARBA00022679"/>
    </source>
</evidence>
<dbReference type="InterPro" id="IPR008266">
    <property type="entry name" value="Tyr_kinase_AS"/>
</dbReference>
<dbReference type="PROSITE" id="PS50011">
    <property type="entry name" value="PROTEIN_KINASE_DOM"/>
    <property type="match status" value="1"/>
</dbReference>
<dbReference type="GO" id="GO:0005776">
    <property type="term" value="C:autophagosome"/>
    <property type="evidence" value="ECO:0007669"/>
    <property type="project" value="TreeGrafter"/>
</dbReference>
<name>A0A371P6U1_9BACL</name>
<evidence type="ECO:0000256" key="3">
    <source>
        <dbReference type="ARBA" id="ARBA00022777"/>
    </source>
</evidence>